<reference evidence="5 6" key="1">
    <citation type="submission" date="2018-03" db="EMBL/GenBank/DDBJ databases">
        <title>Genomic Encyclopedia of Type Strains, Phase III (KMG-III): the genomes of soil and plant-associated and newly described type strains.</title>
        <authorList>
            <person name="Whitman W."/>
        </authorList>
    </citation>
    <scope>NUCLEOTIDE SEQUENCE [LARGE SCALE GENOMIC DNA]</scope>
    <source>
        <strain evidence="5 6">VKM Ac-1602</strain>
    </source>
</reference>
<evidence type="ECO:0000256" key="1">
    <source>
        <dbReference type="ARBA" id="ARBA00006739"/>
    </source>
</evidence>
<dbReference type="GO" id="GO:0016757">
    <property type="term" value="F:glycosyltransferase activity"/>
    <property type="evidence" value="ECO:0007669"/>
    <property type="project" value="UniProtKB-KW"/>
</dbReference>
<dbReference type="PANTHER" id="PTHR43398">
    <property type="entry name" value="DOLICHOL-PHOSPHATE MANNOSYLTRANSFERASE SUBUNIT 1"/>
    <property type="match status" value="1"/>
</dbReference>
<dbReference type="CDD" id="cd06442">
    <property type="entry name" value="DPM1_like"/>
    <property type="match status" value="1"/>
</dbReference>
<evidence type="ECO:0000259" key="4">
    <source>
        <dbReference type="Pfam" id="PF00535"/>
    </source>
</evidence>
<gene>
    <name evidence="5" type="ORF">B0H03_10455</name>
</gene>
<keyword evidence="6" id="KW-1185">Reference proteome</keyword>
<dbReference type="Pfam" id="PF00535">
    <property type="entry name" value="Glycos_transf_2"/>
    <property type="match status" value="1"/>
</dbReference>
<name>A0ABX5LD18_9MICO</name>
<dbReference type="InterPro" id="IPR039528">
    <property type="entry name" value="DPM1-like"/>
</dbReference>
<sequence>MFLRESADYHDATAAALEARGHRIVILAGLSPVPGAPEERISSSMRSLAVVVPTYNEVANIATVLPRVALAASRNPDFHVTVAVVDDNSPDGTADRARTLAQELGSDTFEVLVLSREKKEGLGAAYIWAFHHLLGAERRYDYLLQMDADLSHDPDYIDAFLREVRAGADFVVASRYIAGGGTPDWTLDRKLLSGGGNLYTRLFLGSRITDWTGGFNLFSADLLRTLHIETIHAAGYGFQIVLKFRALRQAKGVKEIPIVFLDRTIGSSKIPGDTLLKNLLLVVAIRFGGKHR</sequence>
<keyword evidence="2 5" id="KW-0328">Glycosyltransferase</keyword>
<evidence type="ECO:0000313" key="6">
    <source>
        <dbReference type="Proteomes" id="UP000245674"/>
    </source>
</evidence>
<evidence type="ECO:0000256" key="3">
    <source>
        <dbReference type="ARBA" id="ARBA00022679"/>
    </source>
</evidence>
<dbReference type="InterPro" id="IPR001173">
    <property type="entry name" value="Glyco_trans_2-like"/>
</dbReference>
<dbReference type="InterPro" id="IPR029044">
    <property type="entry name" value="Nucleotide-diphossugar_trans"/>
</dbReference>
<dbReference type="PANTHER" id="PTHR43398:SF1">
    <property type="entry name" value="DOLICHOL-PHOSPHATE MANNOSYLTRANSFERASE SUBUNIT 1"/>
    <property type="match status" value="1"/>
</dbReference>
<dbReference type="SUPFAM" id="SSF53448">
    <property type="entry name" value="Nucleotide-diphospho-sugar transferases"/>
    <property type="match status" value="1"/>
</dbReference>
<dbReference type="Proteomes" id="UP000245674">
    <property type="component" value="Unassembled WGS sequence"/>
</dbReference>
<organism evidence="5 6">
    <name type="scientific">Rathayibacter iranicus NCPPB 2253 = VKM Ac-1602</name>
    <dbReference type="NCBI Taxonomy" id="1328868"/>
    <lineage>
        <taxon>Bacteria</taxon>
        <taxon>Bacillati</taxon>
        <taxon>Actinomycetota</taxon>
        <taxon>Actinomycetes</taxon>
        <taxon>Micrococcales</taxon>
        <taxon>Microbacteriaceae</taxon>
        <taxon>Rathayibacter</taxon>
    </lineage>
</organism>
<evidence type="ECO:0000313" key="5">
    <source>
        <dbReference type="EMBL" id="PWJ64689.1"/>
    </source>
</evidence>
<protein>
    <submittedName>
        <fullName evidence="5">Dolichol-phosphate mannosyltransferase</fullName>
    </submittedName>
</protein>
<comment type="similarity">
    <text evidence="1">Belongs to the glycosyltransferase 2 family.</text>
</comment>
<dbReference type="Gene3D" id="3.90.550.10">
    <property type="entry name" value="Spore Coat Polysaccharide Biosynthesis Protein SpsA, Chain A"/>
    <property type="match status" value="1"/>
</dbReference>
<dbReference type="EMBL" id="QGDV01000004">
    <property type="protein sequence ID" value="PWJ64689.1"/>
    <property type="molecule type" value="Genomic_DNA"/>
</dbReference>
<proteinExistence type="inferred from homology"/>
<feature type="domain" description="Glycosyltransferase 2-like" evidence="4">
    <location>
        <begin position="50"/>
        <end position="224"/>
    </location>
</feature>
<keyword evidence="3" id="KW-0808">Transferase</keyword>
<accession>A0ABX5LD18</accession>
<evidence type="ECO:0000256" key="2">
    <source>
        <dbReference type="ARBA" id="ARBA00022676"/>
    </source>
</evidence>
<comment type="caution">
    <text evidence="5">The sequence shown here is derived from an EMBL/GenBank/DDBJ whole genome shotgun (WGS) entry which is preliminary data.</text>
</comment>